<dbReference type="RefSeq" id="WP_345466021.1">
    <property type="nucleotide sequence ID" value="NZ_BAABRP010000011.1"/>
</dbReference>
<dbReference type="NCBIfam" id="TIGR01863">
    <property type="entry name" value="cas_Csd1"/>
    <property type="match status" value="1"/>
</dbReference>
<sequence>MSLLSQLRDYELRMRQEGKKPVPAGEQAGEGEMPFMYALQNVRWEVRLNADGTVRDVQPRTSGKTKGKDLGKPLPAPNLVRTVGIKPRLLMDNAEYVLGFAKKENDKNTAKRHDAFKALVQACAEATRQPSVQAVARFLGSHDPERFQAEHLADFPDFAPDTNVMFTVDGVNPLELREVQQFWAAQFAQGGEDSGGEGFRAECLITGEVGPVMDREPVKIKGIQGGQTSGMNFISANAQAFESYGLEASRIAPVKFEAAEQYANGLNRLLADPDTSLKIGGVTYAFWTGEGAVPLVGPALKEPEQVLKGRFTFQVKREKKQRPEEVRQTLWGIFTGQQPGLKPGAAFFAVGMTPSGSRIAVRTHLTSTVQDAVFRLGNYFAAQTLVAVNEKDEGRLYDLRTLVSSMYRDINKEHTAPDVDALVQFALTGRPLPQSFLVRLAARNRADEYRVTRPRAVLTKMVLLSRDWKELDMDKDSLDALNPNQPEPAYHLGRLLAVLDDIQSSVMRANTTLVDRFYGSMSTTPYAVVGRLIQGSQAHLQKLRKEKPGVYRLKQDELENVMTRLHDIPAKPLTTAQQALFALGYYHQRAHVSEGIREGKAAREAKAASDQTPDTDPSEGEDQ</sequence>
<comment type="caution">
    <text evidence="2">The sequence shown here is derived from an EMBL/GenBank/DDBJ whole genome shotgun (WGS) entry which is preliminary data.</text>
</comment>
<evidence type="ECO:0000313" key="2">
    <source>
        <dbReference type="EMBL" id="GAA5513936.1"/>
    </source>
</evidence>
<dbReference type="InterPro" id="IPR010144">
    <property type="entry name" value="CRISPR-assoc_prot_Csd1-typ"/>
</dbReference>
<proteinExistence type="predicted"/>
<keyword evidence="3" id="KW-1185">Reference proteome</keyword>
<feature type="compositionally biased region" description="Basic and acidic residues" evidence="1">
    <location>
        <begin position="596"/>
        <end position="607"/>
    </location>
</feature>
<dbReference type="Pfam" id="PF09709">
    <property type="entry name" value="Cas_Csd1"/>
    <property type="match status" value="1"/>
</dbReference>
<feature type="region of interest" description="Disordered" evidence="1">
    <location>
        <begin position="596"/>
        <end position="623"/>
    </location>
</feature>
<protein>
    <recommendedName>
        <fullName evidence="4">Type I-C CRISPR-associated protein Cas8c/Csd1</fullName>
    </recommendedName>
</protein>
<feature type="region of interest" description="Disordered" evidence="1">
    <location>
        <begin position="53"/>
        <end position="75"/>
    </location>
</feature>
<dbReference type="Proteomes" id="UP001401887">
    <property type="component" value="Unassembled WGS sequence"/>
</dbReference>
<organism evidence="2 3">
    <name type="scientific">Deinococcus carri</name>
    <dbReference type="NCBI Taxonomy" id="1211323"/>
    <lineage>
        <taxon>Bacteria</taxon>
        <taxon>Thermotogati</taxon>
        <taxon>Deinococcota</taxon>
        <taxon>Deinococci</taxon>
        <taxon>Deinococcales</taxon>
        <taxon>Deinococcaceae</taxon>
        <taxon>Deinococcus</taxon>
    </lineage>
</organism>
<dbReference type="EMBL" id="BAABRP010000011">
    <property type="protein sequence ID" value="GAA5513936.1"/>
    <property type="molecule type" value="Genomic_DNA"/>
</dbReference>
<reference evidence="2 3" key="1">
    <citation type="submission" date="2024-02" db="EMBL/GenBank/DDBJ databases">
        <title>Deinococcus carri NBRC 110142.</title>
        <authorList>
            <person name="Ichikawa N."/>
            <person name="Katano-Makiyama Y."/>
            <person name="Hidaka K."/>
        </authorList>
    </citation>
    <scope>NUCLEOTIDE SEQUENCE [LARGE SCALE GENOMIC DNA]</scope>
    <source>
        <strain evidence="2 3">NBRC 110142</strain>
    </source>
</reference>
<gene>
    <name evidence="2" type="ORF">Dcar01_02685</name>
</gene>
<evidence type="ECO:0000313" key="3">
    <source>
        <dbReference type="Proteomes" id="UP001401887"/>
    </source>
</evidence>
<evidence type="ECO:0000256" key="1">
    <source>
        <dbReference type="SAM" id="MobiDB-lite"/>
    </source>
</evidence>
<accession>A0ABP9WA80</accession>
<evidence type="ECO:0008006" key="4">
    <source>
        <dbReference type="Google" id="ProtNLM"/>
    </source>
</evidence>
<name>A0ABP9WA80_9DEIO</name>